<sequence length="604" mass="64881">MTRERLRYWFDNTMSKGTPALIGWLAVVSALLIAVVTLVAWPFADGLSPMRVAWMSLLRTLDPGTMGGDDGDSFFVLMMLVVTLGGIFIVSALVGVLSAGLDAKLDELRKGRSRVVEHGHTVVLGWSEEIFAVISELVKAKKSERKPVIAVLADRDKVQMEDELRARLGEIGGIRLVVRSGDPAEPSSLALVSPHAARSVLILSADDAELVKTLLALGSRRWAASGPSIIAAVADSGNLTAARIAGGPHAEVVDSQNLAARLVVQSCRQSGLSAVYTELLDFDGDEIYLWTERRLVGRRYGEALFAFGTATVIGLRLGGGRVALNPHSDTVIGENDQLILIAPDDSEIRPATAPPTVLTSAIRPPRAPGRAPARTLILGHNRRRGRIMRELGHHLLPGSEIHLVGPPAEGGALPPDVLVTAKQGDITDRATLEALNPGVYDQVIVLACDTYEPQKADARTMVTLLHLRDMDTGAAIVSEMNDERNRLLAQVAEADDFVVGGRLVSMLLTQLSENRHLGRVFDVLLAHDGPDIYLEPAENYLAPGATVTFATVIEAARQRGETAFGYRLSSESGTASHHGVRLNPPKSEPLAFRPGDQVVVLADR</sequence>
<keyword evidence="4 8" id="KW-1133">Transmembrane helix</keyword>
<dbReference type="GO" id="GO:0034220">
    <property type="term" value="P:monoatomic ion transmembrane transport"/>
    <property type="evidence" value="ECO:0007669"/>
    <property type="project" value="UniProtKB-KW"/>
</dbReference>
<organism evidence="10 11">
    <name type="scientific">Nonomuraea pusilla</name>
    <dbReference type="NCBI Taxonomy" id="46177"/>
    <lineage>
        <taxon>Bacteria</taxon>
        <taxon>Bacillati</taxon>
        <taxon>Actinomycetota</taxon>
        <taxon>Actinomycetes</taxon>
        <taxon>Streptosporangiales</taxon>
        <taxon>Streptosporangiaceae</taxon>
        <taxon>Nonomuraea</taxon>
    </lineage>
</organism>
<name>A0A1H7GCT0_9ACTN</name>
<protein>
    <submittedName>
        <fullName evidence="10">Castor and Pollux, part of voltage-gated ion channel</fullName>
    </submittedName>
</protein>
<dbReference type="InterPro" id="IPR044849">
    <property type="entry name" value="CASTOR/POLLUX/SYM8-like"/>
</dbReference>
<dbReference type="PANTHER" id="PTHR31563">
    <property type="entry name" value="ION CHANNEL POLLUX-RELATED"/>
    <property type="match status" value="1"/>
</dbReference>
<dbReference type="GO" id="GO:0012505">
    <property type="term" value="C:endomembrane system"/>
    <property type="evidence" value="ECO:0007669"/>
    <property type="project" value="UniProtKB-SubCell"/>
</dbReference>
<evidence type="ECO:0000256" key="2">
    <source>
        <dbReference type="ARBA" id="ARBA00022448"/>
    </source>
</evidence>
<proteinExistence type="predicted"/>
<evidence type="ECO:0000256" key="8">
    <source>
        <dbReference type="SAM" id="Phobius"/>
    </source>
</evidence>
<reference evidence="10 11" key="1">
    <citation type="submission" date="2016-10" db="EMBL/GenBank/DDBJ databases">
        <authorList>
            <person name="de Groot N.N."/>
        </authorList>
    </citation>
    <scope>NUCLEOTIDE SEQUENCE [LARGE SCALE GENOMIC DNA]</scope>
    <source>
        <strain evidence="10 11">DSM 43357</strain>
    </source>
</reference>
<feature type="transmembrane region" description="Helical" evidence="8">
    <location>
        <begin position="21"/>
        <end position="44"/>
    </location>
</feature>
<evidence type="ECO:0000256" key="6">
    <source>
        <dbReference type="ARBA" id="ARBA00023136"/>
    </source>
</evidence>
<dbReference type="STRING" id="46177.SAMN05660976_00352"/>
<keyword evidence="3 8" id="KW-0812">Transmembrane</keyword>
<dbReference type="EMBL" id="FOBF01000001">
    <property type="protein sequence ID" value="SEK35929.1"/>
    <property type="molecule type" value="Genomic_DNA"/>
</dbReference>
<dbReference type="InterPro" id="IPR010420">
    <property type="entry name" value="CASTOR/POLLUX/SYM8_dom"/>
</dbReference>
<evidence type="ECO:0000313" key="11">
    <source>
        <dbReference type="Proteomes" id="UP000198953"/>
    </source>
</evidence>
<keyword evidence="7" id="KW-0407">Ion channel</keyword>
<evidence type="ECO:0000256" key="4">
    <source>
        <dbReference type="ARBA" id="ARBA00022989"/>
    </source>
</evidence>
<comment type="subcellular location">
    <subcellularLocation>
        <location evidence="1">Endomembrane system</location>
        <topology evidence="1">Multi-pass membrane protein</topology>
    </subcellularLocation>
</comment>
<keyword evidence="2" id="KW-0813">Transport</keyword>
<keyword evidence="5" id="KW-0406">Ion transport</keyword>
<dbReference type="Gene3D" id="3.40.50.720">
    <property type="entry name" value="NAD(P)-binding Rossmann-like Domain"/>
    <property type="match status" value="2"/>
</dbReference>
<gene>
    <name evidence="10" type="ORF">SAMN05660976_00352</name>
</gene>
<evidence type="ECO:0000256" key="3">
    <source>
        <dbReference type="ARBA" id="ARBA00022692"/>
    </source>
</evidence>
<dbReference type="InterPro" id="IPR036291">
    <property type="entry name" value="NAD(P)-bd_dom_sf"/>
</dbReference>
<accession>A0A1H7GCT0</accession>
<evidence type="ECO:0000256" key="1">
    <source>
        <dbReference type="ARBA" id="ARBA00004127"/>
    </source>
</evidence>
<dbReference type="Pfam" id="PF06241">
    <property type="entry name" value="Castor_Poll_mid"/>
    <property type="match status" value="1"/>
</dbReference>
<keyword evidence="6 8" id="KW-0472">Membrane</keyword>
<feature type="transmembrane region" description="Helical" evidence="8">
    <location>
        <begin position="74"/>
        <end position="101"/>
    </location>
</feature>
<dbReference type="RefSeq" id="WP_337959831.1">
    <property type="nucleotide sequence ID" value="NZ_FOBF01000001.1"/>
</dbReference>
<evidence type="ECO:0000256" key="5">
    <source>
        <dbReference type="ARBA" id="ARBA00023065"/>
    </source>
</evidence>
<dbReference type="Proteomes" id="UP000198953">
    <property type="component" value="Unassembled WGS sequence"/>
</dbReference>
<keyword evidence="11" id="KW-1185">Reference proteome</keyword>
<dbReference type="PANTHER" id="PTHR31563:SF10">
    <property type="entry name" value="ION CHANNEL POLLUX-RELATED"/>
    <property type="match status" value="1"/>
</dbReference>
<dbReference type="AlphaFoldDB" id="A0A1H7GCT0"/>
<evidence type="ECO:0000259" key="9">
    <source>
        <dbReference type="Pfam" id="PF06241"/>
    </source>
</evidence>
<feature type="domain" description="CASTOR/POLLUX/SYM8 ion channel conserved" evidence="9">
    <location>
        <begin position="256"/>
        <end position="353"/>
    </location>
</feature>
<evidence type="ECO:0000313" key="10">
    <source>
        <dbReference type="EMBL" id="SEK35929.1"/>
    </source>
</evidence>
<dbReference type="SUPFAM" id="SSF51735">
    <property type="entry name" value="NAD(P)-binding Rossmann-fold domains"/>
    <property type="match status" value="1"/>
</dbReference>
<evidence type="ECO:0000256" key="7">
    <source>
        <dbReference type="ARBA" id="ARBA00023303"/>
    </source>
</evidence>